<dbReference type="EMBL" id="WEKV01000033">
    <property type="protein sequence ID" value="KAB7781832.1"/>
    <property type="molecule type" value="Genomic_DNA"/>
</dbReference>
<proteinExistence type="predicted"/>
<dbReference type="Proteomes" id="UP000469949">
    <property type="component" value="Unassembled WGS sequence"/>
</dbReference>
<accession>A0A833J1D0</accession>
<comment type="caution">
    <text evidence="1">The sequence shown here is derived from an EMBL/GenBank/DDBJ whole genome shotgun (WGS) entry which is preliminary data.</text>
</comment>
<evidence type="ECO:0000313" key="1">
    <source>
        <dbReference type="EMBL" id="KAB7781832.1"/>
    </source>
</evidence>
<sequence length="37" mass="4437">MHCHFVKVLNHVDVVGHRFHHWLYEGMDRCYEAAAEV</sequence>
<name>A0A833J1D0_9HYPH</name>
<evidence type="ECO:0000313" key="2">
    <source>
        <dbReference type="Proteomes" id="UP000469949"/>
    </source>
</evidence>
<reference evidence="1 2" key="1">
    <citation type="submission" date="2019-10" db="EMBL/GenBank/DDBJ databases">
        <title>Draft Genome Sequence of the Caffeine Degrading Methylotroph Methylorubrum populi PINKEL.</title>
        <authorList>
            <person name="Dawson S.C."/>
            <person name="Zhang X."/>
            <person name="Wright M.E."/>
            <person name="Sharma G."/>
            <person name="Langner J.T."/>
            <person name="Ditty J.L."/>
            <person name="Subuyuj G.A."/>
        </authorList>
    </citation>
    <scope>NUCLEOTIDE SEQUENCE [LARGE SCALE GENOMIC DNA]</scope>
    <source>
        <strain evidence="1 2">Pinkel</strain>
    </source>
</reference>
<organism evidence="1 2">
    <name type="scientific">Methylorubrum populi</name>
    <dbReference type="NCBI Taxonomy" id="223967"/>
    <lineage>
        <taxon>Bacteria</taxon>
        <taxon>Pseudomonadati</taxon>
        <taxon>Pseudomonadota</taxon>
        <taxon>Alphaproteobacteria</taxon>
        <taxon>Hyphomicrobiales</taxon>
        <taxon>Methylobacteriaceae</taxon>
        <taxon>Methylorubrum</taxon>
    </lineage>
</organism>
<dbReference type="AlphaFoldDB" id="A0A833J1D0"/>
<gene>
    <name evidence="1" type="ORF">F8B43_5726</name>
</gene>
<protein>
    <submittedName>
        <fullName evidence="1">Uncharacterized protein</fullName>
    </submittedName>
</protein>